<comment type="caution">
    <text evidence="1">The sequence shown here is derived from an EMBL/GenBank/DDBJ whole genome shotgun (WGS) entry which is preliminary data.</text>
</comment>
<sequence>MGEKNITRSNYTNPVSWWPDLLEEKATNSEMGGSCRNGEPSLENYGSDFSFLDFVPIEGNMLDEIIGEYQQLLNFEENVQLDSFEDLLSV</sequence>
<keyword evidence="2" id="KW-1185">Reference proteome</keyword>
<gene>
    <name evidence="1" type="ORF">Pint_14860</name>
</gene>
<organism evidence="1 2">
    <name type="scientific">Pistacia integerrima</name>
    <dbReference type="NCBI Taxonomy" id="434235"/>
    <lineage>
        <taxon>Eukaryota</taxon>
        <taxon>Viridiplantae</taxon>
        <taxon>Streptophyta</taxon>
        <taxon>Embryophyta</taxon>
        <taxon>Tracheophyta</taxon>
        <taxon>Spermatophyta</taxon>
        <taxon>Magnoliopsida</taxon>
        <taxon>eudicotyledons</taxon>
        <taxon>Gunneridae</taxon>
        <taxon>Pentapetalae</taxon>
        <taxon>rosids</taxon>
        <taxon>malvids</taxon>
        <taxon>Sapindales</taxon>
        <taxon>Anacardiaceae</taxon>
        <taxon>Pistacia</taxon>
    </lineage>
</organism>
<proteinExistence type="predicted"/>
<name>A0ACC0ZCN6_9ROSI</name>
<accession>A0ACC0ZCN6</accession>
<reference evidence="2" key="1">
    <citation type="journal article" date="2023" name="G3 (Bethesda)">
        <title>Genome assembly and association tests identify interacting loci associated with vigor, precocity, and sex in interspecific pistachio rootstocks.</title>
        <authorList>
            <person name="Palmer W."/>
            <person name="Jacygrad E."/>
            <person name="Sagayaradj S."/>
            <person name="Cavanaugh K."/>
            <person name="Han R."/>
            <person name="Bertier L."/>
            <person name="Beede B."/>
            <person name="Kafkas S."/>
            <person name="Golino D."/>
            <person name="Preece J."/>
            <person name="Michelmore R."/>
        </authorList>
    </citation>
    <scope>NUCLEOTIDE SEQUENCE [LARGE SCALE GENOMIC DNA]</scope>
</reference>
<dbReference type="EMBL" id="CM047737">
    <property type="protein sequence ID" value="KAJ0049235.1"/>
    <property type="molecule type" value="Genomic_DNA"/>
</dbReference>
<evidence type="ECO:0000313" key="2">
    <source>
        <dbReference type="Proteomes" id="UP001163603"/>
    </source>
</evidence>
<dbReference type="Proteomes" id="UP001163603">
    <property type="component" value="Chromosome 2"/>
</dbReference>
<protein>
    <submittedName>
        <fullName evidence="1">Uncharacterized protein</fullName>
    </submittedName>
</protein>
<evidence type="ECO:0000313" key="1">
    <source>
        <dbReference type="EMBL" id="KAJ0049235.1"/>
    </source>
</evidence>